<dbReference type="GO" id="GO:0005829">
    <property type="term" value="C:cytosol"/>
    <property type="evidence" value="ECO:0007669"/>
    <property type="project" value="TreeGrafter"/>
</dbReference>
<evidence type="ECO:0000259" key="8">
    <source>
        <dbReference type="Pfam" id="PF00479"/>
    </source>
</evidence>
<evidence type="ECO:0000313" key="10">
    <source>
        <dbReference type="EMBL" id="THV23666.1"/>
    </source>
</evidence>
<evidence type="ECO:0000256" key="5">
    <source>
        <dbReference type="ARBA" id="ARBA00023002"/>
    </source>
</evidence>
<feature type="binding site" evidence="7">
    <location>
        <position position="184"/>
    </location>
    <ligand>
        <name>substrate</name>
    </ligand>
</feature>
<dbReference type="OrthoDB" id="9802739at2"/>
<dbReference type="GO" id="GO:0009051">
    <property type="term" value="P:pentose-phosphate shunt, oxidative branch"/>
    <property type="evidence" value="ECO:0007669"/>
    <property type="project" value="TreeGrafter"/>
</dbReference>
<dbReference type="EMBL" id="STGV01000002">
    <property type="protein sequence ID" value="THV23666.1"/>
    <property type="molecule type" value="Genomic_DNA"/>
</dbReference>
<dbReference type="Pfam" id="PF00479">
    <property type="entry name" value="G6PD_N"/>
    <property type="match status" value="1"/>
</dbReference>
<dbReference type="EC" id="1.1.1.49" evidence="7"/>
<dbReference type="PRINTS" id="PR00079">
    <property type="entry name" value="G6PDHDRGNASE"/>
</dbReference>
<keyword evidence="4 7" id="KW-0521">NADP</keyword>
<feature type="domain" description="Glucose-6-phosphate dehydrogenase C-terminal" evidence="9">
    <location>
        <begin position="191"/>
        <end position="487"/>
    </location>
</feature>
<evidence type="ECO:0000256" key="6">
    <source>
        <dbReference type="ARBA" id="ARBA00023277"/>
    </source>
</evidence>
<dbReference type="InterPro" id="IPR022674">
    <property type="entry name" value="G6P_DH_NAD-bd"/>
</dbReference>
<feature type="binding site" evidence="7">
    <location>
        <position position="150"/>
    </location>
    <ligand>
        <name>NADP(+)</name>
        <dbReference type="ChEBI" id="CHEBI:58349"/>
    </ligand>
</feature>
<keyword evidence="5 7" id="KW-0560">Oxidoreductase</keyword>
<dbReference type="Gene3D" id="3.40.50.720">
    <property type="entry name" value="NAD(P)-binding Rossmann-like Domain"/>
    <property type="match status" value="1"/>
</dbReference>
<dbReference type="PANTHER" id="PTHR23429">
    <property type="entry name" value="GLUCOSE-6-PHOSPHATE 1-DEHYDROGENASE G6PD"/>
    <property type="match status" value="1"/>
</dbReference>
<evidence type="ECO:0000256" key="3">
    <source>
        <dbReference type="ARBA" id="ARBA00022526"/>
    </source>
</evidence>
<dbReference type="UniPathway" id="UPA00115">
    <property type="reaction ID" value="UER00408"/>
</dbReference>
<dbReference type="InterPro" id="IPR019796">
    <property type="entry name" value="G6P_DH_AS"/>
</dbReference>
<dbReference type="Pfam" id="PF02781">
    <property type="entry name" value="G6PD_C"/>
    <property type="match status" value="1"/>
</dbReference>
<evidence type="ECO:0000256" key="7">
    <source>
        <dbReference type="HAMAP-Rule" id="MF_00966"/>
    </source>
</evidence>
<feature type="binding site" evidence="7">
    <location>
        <position position="340"/>
    </location>
    <ligand>
        <name>substrate</name>
    </ligand>
</feature>
<evidence type="ECO:0000256" key="1">
    <source>
        <dbReference type="ARBA" id="ARBA00004937"/>
    </source>
</evidence>
<dbReference type="PROSITE" id="PS00069">
    <property type="entry name" value="G6P_DEHYDROGENASE"/>
    <property type="match status" value="1"/>
</dbReference>
<organism evidence="10 11">
    <name type="scientific">Peteryoungia ipomoeae</name>
    <dbReference type="NCBI Taxonomy" id="1210932"/>
    <lineage>
        <taxon>Bacteria</taxon>
        <taxon>Pseudomonadati</taxon>
        <taxon>Pseudomonadota</taxon>
        <taxon>Alphaproteobacteria</taxon>
        <taxon>Hyphomicrobiales</taxon>
        <taxon>Rhizobiaceae</taxon>
        <taxon>Peteryoungia</taxon>
    </lineage>
</organism>
<gene>
    <name evidence="7 10" type="primary">zwf</name>
    <name evidence="10" type="ORF">FAA97_06655</name>
</gene>
<dbReference type="AlphaFoldDB" id="A0A4V4HMW0"/>
<feature type="binding site" evidence="7">
    <location>
        <position position="237"/>
    </location>
    <ligand>
        <name>substrate</name>
    </ligand>
</feature>
<dbReference type="InterPro" id="IPR036291">
    <property type="entry name" value="NAD(P)-bd_dom_sf"/>
</dbReference>
<dbReference type="InterPro" id="IPR022675">
    <property type="entry name" value="G6P_DH_C"/>
</dbReference>
<evidence type="ECO:0000256" key="4">
    <source>
        <dbReference type="ARBA" id="ARBA00022857"/>
    </source>
</evidence>
<comment type="caution">
    <text evidence="10">The sequence shown here is derived from an EMBL/GenBank/DDBJ whole genome shotgun (WGS) entry which is preliminary data.</text>
</comment>
<feature type="domain" description="Glucose-6-phosphate dehydrogenase NAD-binding" evidence="8">
    <location>
        <begin position="14"/>
        <end position="189"/>
    </location>
</feature>
<accession>A0A4V4HMW0</accession>
<dbReference type="SUPFAM" id="SSF51735">
    <property type="entry name" value="NAD(P)-binding Rossmann-fold domains"/>
    <property type="match status" value="1"/>
</dbReference>
<dbReference type="RefSeq" id="WP_136597765.1">
    <property type="nucleotide sequence ID" value="NZ_STGV01000002.1"/>
</dbReference>
<keyword evidence="11" id="KW-1185">Reference proteome</keyword>
<dbReference type="InterPro" id="IPR001282">
    <property type="entry name" value="G6P_DH"/>
</dbReference>
<evidence type="ECO:0000256" key="2">
    <source>
        <dbReference type="ARBA" id="ARBA00009975"/>
    </source>
</evidence>
<keyword evidence="3 7" id="KW-0313">Glucose metabolism</keyword>
<feature type="binding site" evidence="7">
    <location>
        <position position="180"/>
    </location>
    <ligand>
        <name>substrate</name>
    </ligand>
</feature>
<evidence type="ECO:0000313" key="11">
    <source>
        <dbReference type="Proteomes" id="UP000308828"/>
    </source>
</evidence>
<comment type="pathway">
    <text evidence="1 7">Carbohydrate degradation; pentose phosphate pathway; D-ribulose 5-phosphate from D-glucose 6-phosphate (oxidative stage): step 1/3.</text>
</comment>
<dbReference type="PANTHER" id="PTHR23429:SF0">
    <property type="entry name" value="GLUCOSE-6-PHOSPHATE 1-DEHYDROGENASE"/>
    <property type="match status" value="1"/>
</dbReference>
<comment type="catalytic activity">
    <reaction evidence="7">
        <text>D-glucose 6-phosphate + NADP(+) = 6-phospho-D-glucono-1,5-lactone + NADPH + H(+)</text>
        <dbReference type="Rhea" id="RHEA:15841"/>
        <dbReference type="ChEBI" id="CHEBI:15378"/>
        <dbReference type="ChEBI" id="CHEBI:57783"/>
        <dbReference type="ChEBI" id="CHEBI:57955"/>
        <dbReference type="ChEBI" id="CHEBI:58349"/>
        <dbReference type="ChEBI" id="CHEBI:61548"/>
        <dbReference type="EC" id="1.1.1.49"/>
    </reaction>
</comment>
<dbReference type="HAMAP" id="MF_00966">
    <property type="entry name" value="G6PD"/>
    <property type="match status" value="1"/>
</dbReference>
<dbReference type="Proteomes" id="UP000308828">
    <property type="component" value="Unassembled WGS sequence"/>
</dbReference>
<protein>
    <recommendedName>
        <fullName evidence="7">Glucose-6-phosphate 1-dehydrogenase</fullName>
        <shortName evidence="7">G6PD</shortName>
        <ecNumber evidence="7">1.1.1.49</ecNumber>
    </recommendedName>
</protein>
<dbReference type="NCBIfam" id="TIGR00871">
    <property type="entry name" value="zwf"/>
    <property type="match status" value="1"/>
</dbReference>
<keyword evidence="6 7" id="KW-0119">Carbohydrate metabolism</keyword>
<dbReference type="GO" id="GO:0006006">
    <property type="term" value="P:glucose metabolic process"/>
    <property type="evidence" value="ECO:0007669"/>
    <property type="project" value="UniProtKB-KW"/>
</dbReference>
<dbReference type="Gene3D" id="3.30.360.10">
    <property type="entry name" value="Dihydrodipicolinate Reductase, domain 2"/>
    <property type="match status" value="1"/>
</dbReference>
<feature type="binding site" evidence="7">
    <location>
        <position position="51"/>
    </location>
    <ligand>
        <name>NADP(+)</name>
        <dbReference type="ChEBI" id="CHEBI:58349"/>
    </ligand>
</feature>
<evidence type="ECO:0000259" key="9">
    <source>
        <dbReference type="Pfam" id="PF02781"/>
    </source>
</evidence>
<reference evidence="10 11" key="1">
    <citation type="submission" date="2019-04" db="EMBL/GenBank/DDBJ databases">
        <title>Genome sequence of strain shin9-1.</title>
        <authorList>
            <person name="Gao J."/>
            <person name="Sun J."/>
        </authorList>
    </citation>
    <scope>NUCLEOTIDE SEQUENCE [LARGE SCALE GENOMIC DNA]</scope>
    <source>
        <strain evidence="11">shin9-1</strain>
    </source>
</reference>
<dbReference type="GO" id="GO:0050661">
    <property type="term" value="F:NADP binding"/>
    <property type="evidence" value="ECO:0007669"/>
    <property type="project" value="UniProtKB-UniRule"/>
</dbReference>
<proteinExistence type="inferred from homology"/>
<dbReference type="GO" id="GO:0004345">
    <property type="term" value="F:glucose-6-phosphate dehydrogenase activity"/>
    <property type="evidence" value="ECO:0007669"/>
    <property type="project" value="UniProtKB-UniRule"/>
</dbReference>
<comment type="similarity">
    <text evidence="2 7">Belongs to the glucose-6-phosphate dehydrogenase family.</text>
</comment>
<feature type="binding site" evidence="7">
    <location>
        <position position="218"/>
    </location>
    <ligand>
        <name>substrate</name>
    </ligand>
</feature>
<dbReference type="SUPFAM" id="SSF55347">
    <property type="entry name" value="Glyceraldehyde-3-phosphate dehydrogenase-like, C-terminal domain"/>
    <property type="match status" value="1"/>
</dbReference>
<comment type="function">
    <text evidence="7">Catalyzes the oxidation of glucose 6-phosphate to 6-phosphogluconolactone.</text>
</comment>
<sequence length="490" mass="55020">MSSQIIPVEPFDYVVFGGTGDLAERKLLPALYHRQLAGQLTEPTRIIGASRTAMTNEEYRNYTLAALKEHLKAEELEETEVANFLARIHYVSVDAKSDQGWDDLKKLLDTGKDIVRAFYLAVSPSIFGDIADKIRDHKLITKSTRIVVEKPIGRDLASAQALNDTIGKVFKEEQIFRIDHYLGKETVQNLMALRFANALYEPLWNSAHIDHVQITVAESVGLEGRVTYYDKAGALRDMVQNHILQLLCLVAMEAPSSLDAEAVRDEKLKVLRSLKPITDGNVEKQTVRGQYRAGASAGGPVNGYQDELGAASDTETFVAIKAEINNWRWAGVPFYLRTGKRLATRMSEIVIAFKPIPHSIFGESAGRIEANKLVIRLQPDEGVKQWLMIKDPGPGGMRLRHVSLDMSFAQAFDVRNPDAYERLLMDVIRSNQTLFMRRDEVEAAWNWVDPILKGWEEIGQKAQGYTSGTWGPSQAIALIERDGRTWHEND</sequence>
<name>A0A4V4HMW0_9HYPH</name>
<comment type="caution">
    <text evidence="7">Lacks conserved residue(s) required for the propagation of feature annotation.</text>
</comment>
<dbReference type="PIRSF" id="PIRSF000110">
    <property type="entry name" value="G6PD"/>
    <property type="match status" value="1"/>
</dbReference>
<feature type="active site" description="Proton acceptor" evidence="7">
    <location>
        <position position="242"/>
    </location>
</feature>